<gene>
    <name evidence="1" type="ORF">POCTA_138.1.T1530112</name>
</gene>
<sequence length="189" mass="22404">MKIYCAQALPNTEFLSIHTLQELKAYIKFIMNFSFFEFDQFDLLQMITQLKIKEQRQVIQEDKMYLEIPNSDGLQQIFHSENYQMNKYLLYKHLGSALSPVFHKIKQARDSLQNIQVQVKFTPFQKGSNFLNIDFALKSQFSIEQSLIIEQDTNRNQQIFKLKLPMYCELLNLNLRTQFEGPMVGMIIE</sequence>
<dbReference type="EMBL" id="CAJJDP010000155">
    <property type="protein sequence ID" value="CAD8211247.1"/>
    <property type="molecule type" value="Genomic_DNA"/>
</dbReference>
<dbReference type="AlphaFoldDB" id="A0A8S1YED0"/>
<accession>A0A8S1YED0</accession>
<dbReference type="Proteomes" id="UP000683925">
    <property type="component" value="Unassembled WGS sequence"/>
</dbReference>
<name>A0A8S1YED0_PAROT</name>
<comment type="caution">
    <text evidence="1">The sequence shown here is derived from an EMBL/GenBank/DDBJ whole genome shotgun (WGS) entry which is preliminary data.</text>
</comment>
<proteinExistence type="predicted"/>
<organism evidence="1 2">
    <name type="scientific">Paramecium octaurelia</name>
    <dbReference type="NCBI Taxonomy" id="43137"/>
    <lineage>
        <taxon>Eukaryota</taxon>
        <taxon>Sar</taxon>
        <taxon>Alveolata</taxon>
        <taxon>Ciliophora</taxon>
        <taxon>Intramacronucleata</taxon>
        <taxon>Oligohymenophorea</taxon>
        <taxon>Peniculida</taxon>
        <taxon>Parameciidae</taxon>
        <taxon>Paramecium</taxon>
    </lineage>
</organism>
<evidence type="ECO:0000313" key="1">
    <source>
        <dbReference type="EMBL" id="CAD8211247.1"/>
    </source>
</evidence>
<protein>
    <submittedName>
        <fullName evidence="1">Uncharacterized protein</fullName>
    </submittedName>
</protein>
<evidence type="ECO:0000313" key="2">
    <source>
        <dbReference type="Proteomes" id="UP000683925"/>
    </source>
</evidence>
<keyword evidence="2" id="KW-1185">Reference proteome</keyword>
<reference evidence="1" key="1">
    <citation type="submission" date="2021-01" db="EMBL/GenBank/DDBJ databases">
        <authorList>
            <consortium name="Genoscope - CEA"/>
            <person name="William W."/>
        </authorList>
    </citation>
    <scope>NUCLEOTIDE SEQUENCE</scope>
</reference>
<dbReference type="OMA" id="TMIMEED"/>